<evidence type="ECO:0000259" key="10">
    <source>
        <dbReference type="PROSITE" id="PS50109"/>
    </source>
</evidence>
<dbReference type="Proteomes" id="UP000075430">
    <property type="component" value="Unassembled WGS sequence"/>
</dbReference>
<keyword evidence="7" id="KW-0067">ATP-binding</keyword>
<evidence type="ECO:0000256" key="5">
    <source>
        <dbReference type="ARBA" id="ARBA00022741"/>
    </source>
</evidence>
<dbReference type="EMBL" id="LSBA01000020">
    <property type="protein sequence ID" value="KXZ17491.1"/>
    <property type="molecule type" value="Genomic_DNA"/>
</dbReference>
<sequence length="428" mass="47759">MEIVKDYLLHFSFILFPILLYQVIWLSKPALHVPRANRLLVAAFASVSSLLCMVYPIQELHAVRYGLQLIPIVVCLLYAGTAAGLAAGAASVCFQLIFFEPSALFFLSVLPFLMMIPIRLQTKWPFYSKQKKLLLALLIGCWEITLSTASIFIYSVINILNFQNLYAVYYEAAISVFFQISALLLCIYLIESIDENMSMRARLIHSEKMAVVSELAASVAHEVRNPLTVVRGFVQLLFSGEHLQDKSSAGYQKLVLSELDRAQTIITNYLDMAKQDDYEKEMFDISLLVKETGSLMESYANFKSVTVNVHSEPDLYVYGDVKKLKQALINLIKNSIEAVAAENGRIQVSAQKHQEMVRIRITDNGIGMSDEELQKLGKPYYTLKTNGTGLGLTVTFAIIEHHEGTVIFTSGEHSGTTASVQLPAAAPH</sequence>
<keyword evidence="9" id="KW-0472">Membrane</keyword>
<feature type="domain" description="Histidine kinase" evidence="10">
    <location>
        <begin position="218"/>
        <end position="426"/>
    </location>
</feature>
<keyword evidence="4" id="KW-0808">Transferase</keyword>
<dbReference type="Gene3D" id="1.10.287.130">
    <property type="match status" value="1"/>
</dbReference>
<dbReference type="Pfam" id="PF00512">
    <property type="entry name" value="HisKA"/>
    <property type="match status" value="1"/>
</dbReference>
<evidence type="ECO:0000256" key="9">
    <source>
        <dbReference type="SAM" id="Phobius"/>
    </source>
</evidence>
<dbReference type="InterPro" id="IPR003661">
    <property type="entry name" value="HisK_dim/P_dom"/>
</dbReference>
<dbReference type="InterPro" id="IPR036890">
    <property type="entry name" value="HATPase_C_sf"/>
</dbReference>
<dbReference type="PROSITE" id="PS50109">
    <property type="entry name" value="HIS_KIN"/>
    <property type="match status" value="1"/>
</dbReference>
<evidence type="ECO:0000256" key="2">
    <source>
        <dbReference type="ARBA" id="ARBA00012438"/>
    </source>
</evidence>
<dbReference type="Gene3D" id="3.30.565.10">
    <property type="entry name" value="Histidine kinase-like ATPase, C-terminal domain"/>
    <property type="match status" value="1"/>
</dbReference>
<comment type="catalytic activity">
    <reaction evidence="1">
        <text>ATP + protein L-histidine = ADP + protein N-phospho-L-histidine.</text>
        <dbReference type="EC" id="2.7.13.3"/>
    </reaction>
</comment>
<dbReference type="InterPro" id="IPR003594">
    <property type="entry name" value="HATPase_dom"/>
</dbReference>
<keyword evidence="8" id="KW-0902">Two-component regulatory system</keyword>
<dbReference type="InterPro" id="IPR036097">
    <property type="entry name" value="HisK_dim/P_sf"/>
</dbReference>
<feature type="transmembrane region" description="Helical" evidence="9">
    <location>
        <begin position="133"/>
        <end position="157"/>
    </location>
</feature>
<dbReference type="SMART" id="SM00388">
    <property type="entry name" value="HisKA"/>
    <property type="match status" value="1"/>
</dbReference>
<dbReference type="EC" id="2.7.13.3" evidence="2"/>
<feature type="transmembrane region" description="Helical" evidence="9">
    <location>
        <begin position="103"/>
        <end position="121"/>
    </location>
</feature>
<keyword evidence="3" id="KW-0597">Phosphoprotein</keyword>
<keyword evidence="9" id="KW-0812">Transmembrane</keyword>
<dbReference type="SUPFAM" id="SSF55874">
    <property type="entry name" value="ATPase domain of HSP90 chaperone/DNA topoisomerase II/histidine kinase"/>
    <property type="match status" value="1"/>
</dbReference>
<dbReference type="RefSeq" id="WP_061522338.1">
    <property type="nucleotide sequence ID" value="NZ_JANBMN010000011.1"/>
</dbReference>
<proteinExistence type="predicted"/>
<name>A0A150F5E0_9BACI</name>
<keyword evidence="6 11" id="KW-0418">Kinase</keyword>
<dbReference type="STRING" id="1793963.AXI58_19005"/>
<organism evidence="11 12">
    <name type="scientific">Bacillus nakamurai</name>
    <dbReference type="NCBI Taxonomy" id="1793963"/>
    <lineage>
        <taxon>Bacteria</taxon>
        <taxon>Bacillati</taxon>
        <taxon>Bacillota</taxon>
        <taxon>Bacilli</taxon>
        <taxon>Bacillales</taxon>
        <taxon>Bacillaceae</taxon>
        <taxon>Bacillus</taxon>
    </lineage>
</organism>
<protein>
    <recommendedName>
        <fullName evidence="2">histidine kinase</fullName>
        <ecNumber evidence="2">2.7.13.3</ecNumber>
    </recommendedName>
</protein>
<dbReference type="Pfam" id="PF02518">
    <property type="entry name" value="HATPase_c"/>
    <property type="match status" value="1"/>
</dbReference>
<reference evidence="12" key="1">
    <citation type="submission" date="2016-02" db="EMBL/GenBank/DDBJ databases">
        <authorList>
            <person name="Dunlap C."/>
        </authorList>
    </citation>
    <scope>NUCLEOTIDE SEQUENCE [LARGE SCALE GENOMIC DNA]</scope>
    <source>
        <strain evidence="12">NRRL B-41092</strain>
    </source>
</reference>
<dbReference type="PANTHER" id="PTHR43065">
    <property type="entry name" value="SENSOR HISTIDINE KINASE"/>
    <property type="match status" value="1"/>
</dbReference>
<dbReference type="AlphaFoldDB" id="A0A150F5E0"/>
<dbReference type="CDD" id="cd00082">
    <property type="entry name" value="HisKA"/>
    <property type="match status" value="1"/>
</dbReference>
<feature type="transmembrane region" description="Helical" evidence="9">
    <location>
        <begin position="7"/>
        <end position="27"/>
    </location>
</feature>
<evidence type="ECO:0000313" key="12">
    <source>
        <dbReference type="Proteomes" id="UP000075430"/>
    </source>
</evidence>
<keyword evidence="5" id="KW-0547">Nucleotide-binding</keyword>
<dbReference type="GO" id="GO:0000155">
    <property type="term" value="F:phosphorelay sensor kinase activity"/>
    <property type="evidence" value="ECO:0007669"/>
    <property type="project" value="InterPro"/>
</dbReference>
<evidence type="ECO:0000256" key="4">
    <source>
        <dbReference type="ARBA" id="ARBA00022679"/>
    </source>
</evidence>
<comment type="caution">
    <text evidence="11">The sequence shown here is derived from an EMBL/GenBank/DDBJ whole genome shotgun (WGS) entry which is preliminary data.</text>
</comment>
<evidence type="ECO:0000256" key="1">
    <source>
        <dbReference type="ARBA" id="ARBA00000085"/>
    </source>
</evidence>
<dbReference type="OrthoDB" id="9815750at2"/>
<dbReference type="SMART" id="SM00387">
    <property type="entry name" value="HATPase_c"/>
    <property type="match status" value="1"/>
</dbReference>
<feature type="transmembrane region" description="Helical" evidence="9">
    <location>
        <begin position="169"/>
        <end position="190"/>
    </location>
</feature>
<dbReference type="InterPro" id="IPR004358">
    <property type="entry name" value="Sig_transdc_His_kin-like_C"/>
</dbReference>
<evidence type="ECO:0000256" key="6">
    <source>
        <dbReference type="ARBA" id="ARBA00022777"/>
    </source>
</evidence>
<keyword evidence="9" id="KW-1133">Transmembrane helix</keyword>
<evidence type="ECO:0000256" key="7">
    <source>
        <dbReference type="ARBA" id="ARBA00022840"/>
    </source>
</evidence>
<gene>
    <name evidence="11" type="ORF">AXI58_19005</name>
</gene>
<evidence type="ECO:0000313" key="11">
    <source>
        <dbReference type="EMBL" id="KXZ17491.1"/>
    </source>
</evidence>
<feature type="transmembrane region" description="Helical" evidence="9">
    <location>
        <begin position="39"/>
        <end position="57"/>
    </location>
</feature>
<feature type="transmembrane region" description="Helical" evidence="9">
    <location>
        <begin position="69"/>
        <end position="97"/>
    </location>
</feature>
<dbReference type="GO" id="GO:0005524">
    <property type="term" value="F:ATP binding"/>
    <property type="evidence" value="ECO:0007669"/>
    <property type="project" value="UniProtKB-KW"/>
</dbReference>
<dbReference type="PRINTS" id="PR00344">
    <property type="entry name" value="BCTRLSENSOR"/>
</dbReference>
<dbReference type="PANTHER" id="PTHR43065:SF53">
    <property type="entry name" value="SPORULATION KINASE B"/>
    <property type="match status" value="1"/>
</dbReference>
<accession>A0A150F5E0</accession>
<keyword evidence="12" id="KW-1185">Reference proteome</keyword>
<evidence type="ECO:0000256" key="3">
    <source>
        <dbReference type="ARBA" id="ARBA00022553"/>
    </source>
</evidence>
<evidence type="ECO:0000256" key="8">
    <source>
        <dbReference type="ARBA" id="ARBA00023012"/>
    </source>
</evidence>
<dbReference type="SUPFAM" id="SSF47384">
    <property type="entry name" value="Homodimeric domain of signal transducing histidine kinase"/>
    <property type="match status" value="1"/>
</dbReference>
<dbReference type="InterPro" id="IPR005467">
    <property type="entry name" value="His_kinase_dom"/>
</dbReference>